<feature type="transmembrane region" description="Helical" evidence="8">
    <location>
        <begin position="438"/>
        <end position="461"/>
    </location>
</feature>
<dbReference type="PROSITE" id="PS50283">
    <property type="entry name" value="NA_SOLUT_SYMP_3"/>
    <property type="match status" value="1"/>
</dbReference>
<evidence type="ECO:0000256" key="3">
    <source>
        <dbReference type="ARBA" id="ARBA00022448"/>
    </source>
</evidence>
<feature type="transmembrane region" description="Helical" evidence="8">
    <location>
        <begin position="413"/>
        <end position="432"/>
    </location>
</feature>
<sequence length="572" mass="61042">MNTAALAAIPTATPAATPAATGTGVNGVALTVLIVLFLVVTGLGFWATRWRRADSMESLDEWGLGGRRFGTWVTWFLLGGDLYTAYTFVAVPAAMFATGAVAGFFAVPYTIVLYPIIFIFMSRLWSVSHRHGYVTPADFVKGRYNSKLLTLAVSVTGILATMPYIALQLVGIQAVLEVAGVGGSQNIIAKDAPLFIAFALLAAYTYSSGLRAPAVIAFVKDTLIYLVIIVAIIYLPGKIAGGWDAIFGAAEAKMAKPSLADPSKPTGAFIPGAAQHWAYATLALGSALALFMYPHSITATLSSQNRNTIRRNASILPAYSFVLGLLALLGWVAIAAGTKPIGLDGKPNAQLVIPQLFEDMFPSWFAGVAFAAVAIGALVPAAIMSIAAANTFTRNIYRDLIKPNASHAEEAKVSKLVSLLVKAFALIFVLTLDKQNAINFQLLGGIWILQTFPSIVFSLYTRWFHRRALFVGWLVGMIYGTYAAYNVASPATKHFGGSLANMPVIGKLGYIAMSAFVINILVAVIITVILNALKVSNGRDDTIKGDYFADAGDPRVEKHRDMDDQLTAGPVT</sequence>
<feature type="transmembrane region" description="Helical" evidence="8">
    <location>
        <begin position="69"/>
        <end position="89"/>
    </location>
</feature>
<dbReference type="RefSeq" id="WP_171242775.1">
    <property type="nucleotide sequence ID" value="NZ_JABEPQ010000001.1"/>
</dbReference>
<dbReference type="GO" id="GO:0022857">
    <property type="term" value="F:transmembrane transporter activity"/>
    <property type="evidence" value="ECO:0007669"/>
    <property type="project" value="InterPro"/>
</dbReference>
<evidence type="ECO:0000256" key="1">
    <source>
        <dbReference type="ARBA" id="ARBA00004141"/>
    </source>
</evidence>
<dbReference type="Pfam" id="PF00474">
    <property type="entry name" value="SSF"/>
    <property type="match status" value="1"/>
</dbReference>
<comment type="caution">
    <text evidence="9">The sequence shown here is derived from an EMBL/GenBank/DDBJ whole genome shotgun (WGS) entry which is preliminary data.</text>
</comment>
<feature type="transmembrane region" description="Helical" evidence="8">
    <location>
        <begin position="28"/>
        <end position="48"/>
    </location>
</feature>
<evidence type="ECO:0000256" key="7">
    <source>
        <dbReference type="RuleBase" id="RU362091"/>
    </source>
</evidence>
<reference evidence="9 10" key="1">
    <citation type="submission" date="2020-04" db="EMBL/GenBank/DDBJ databases">
        <title>Knoellia sp. isolate from air conditioner.</title>
        <authorList>
            <person name="Chea S."/>
            <person name="Kim D.-U."/>
        </authorList>
    </citation>
    <scope>NUCLEOTIDE SEQUENCE [LARGE SCALE GENOMIC DNA]</scope>
    <source>
        <strain evidence="9 10">DB2414S</strain>
    </source>
</reference>
<feature type="transmembrane region" description="Helical" evidence="8">
    <location>
        <begin position="214"/>
        <end position="235"/>
    </location>
</feature>
<dbReference type="CDD" id="cd10322">
    <property type="entry name" value="SLC5sbd"/>
    <property type="match status" value="1"/>
</dbReference>
<feature type="transmembrane region" description="Helical" evidence="8">
    <location>
        <begin position="95"/>
        <end position="120"/>
    </location>
</feature>
<feature type="transmembrane region" description="Helical" evidence="8">
    <location>
        <begin position="276"/>
        <end position="294"/>
    </location>
</feature>
<comment type="similarity">
    <text evidence="2 7">Belongs to the sodium:solute symporter (SSF) (TC 2.A.21) family.</text>
</comment>
<feature type="transmembrane region" description="Helical" evidence="8">
    <location>
        <begin position="364"/>
        <end position="392"/>
    </location>
</feature>
<dbReference type="Gene3D" id="1.20.1730.10">
    <property type="entry name" value="Sodium/glucose cotransporter"/>
    <property type="match status" value="1"/>
</dbReference>
<dbReference type="InterPro" id="IPR050277">
    <property type="entry name" value="Sodium:Solute_Symporter"/>
</dbReference>
<feature type="transmembrane region" description="Helical" evidence="8">
    <location>
        <begin position="468"/>
        <end position="488"/>
    </location>
</feature>
<feature type="transmembrane region" description="Helical" evidence="8">
    <location>
        <begin position="508"/>
        <end position="533"/>
    </location>
</feature>
<keyword evidence="5 8" id="KW-1133">Transmembrane helix</keyword>
<evidence type="ECO:0000256" key="5">
    <source>
        <dbReference type="ARBA" id="ARBA00022989"/>
    </source>
</evidence>
<dbReference type="GO" id="GO:0005886">
    <property type="term" value="C:plasma membrane"/>
    <property type="evidence" value="ECO:0007669"/>
    <property type="project" value="TreeGrafter"/>
</dbReference>
<keyword evidence="10" id="KW-1185">Reference proteome</keyword>
<proteinExistence type="inferred from homology"/>
<evidence type="ECO:0000313" key="9">
    <source>
        <dbReference type="EMBL" id="NNM45793.1"/>
    </source>
</evidence>
<dbReference type="NCBIfam" id="NF046076">
    <property type="entry name" value="monocarbox_MctP"/>
    <property type="match status" value="1"/>
</dbReference>
<feature type="transmembrane region" description="Helical" evidence="8">
    <location>
        <begin position="148"/>
        <end position="167"/>
    </location>
</feature>
<name>A0A849HGM5_9MICO</name>
<evidence type="ECO:0000256" key="2">
    <source>
        <dbReference type="ARBA" id="ARBA00006434"/>
    </source>
</evidence>
<dbReference type="EMBL" id="JABEPQ010000001">
    <property type="protein sequence ID" value="NNM45793.1"/>
    <property type="molecule type" value="Genomic_DNA"/>
</dbReference>
<dbReference type="Proteomes" id="UP000588586">
    <property type="component" value="Unassembled WGS sequence"/>
</dbReference>
<protein>
    <submittedName>
        <fullName evidence="9">Sodium:solute symporter</fullName>
    </submittedName>
</protein>
<evidence type="ECO:0000256" key="6">
    <source>
        <dbReference type="ARBA" id="ARBA00023136"/>
    </source>
</evidence>
<evidence type="ECO:0000256" key="4">
    <source>
        <dbReference type="ARBA" id="ARBA00022692"/>
    </source>
</evidence>
<evidence type="ECO:0000313" key="10">
    <source>
        <dbReference type="Proteomes" id="UP000588586"/>
    </source>
</evidence>
<keyword evidence="6 8" id="KW-0472">Membrane</keyword>
<dbReference type="PANTHER" id="PTHR48086:SF8">
    <property type="entry name" value="MONOCARBOXYLIC ACID PERMEASE"/>
    <property type="match status" value="1"/>
</dbReference>
<organism evidence="9 10">
    <name type="scientific">Knoellia koreensis</name>
    <dbReference type="NCBI Taxonomy" id="2730921"/>
    <lineage>
        <taxon>Bacteria</taxon>
        <taxon>Bacillati</taxon>
        <taxon>Actinomycetota</taxon>
        <taxon>Actinomycetes</taxon>
        <taxon>Micrococcales</taxon>
        <taxon>Intrasporangiaceae</taxon>
        <taxon>Knoellia</taxon>
    </lineage>
</organism>
<dbReference type="AlphaFoldDB" id="A0A849HGM5"/>
<accession>A0A849HGM5</accession>
<feature type="transmembrane region" description="Helical" evidence="8">
    <location>
        <begin position="187"/>
        <end position="207"/>
    </location>
</feature>
<comment type="subcellular location">
    <subcellularLocation>
        <location evidence="1">Membrane</location>
        <topology evidence="1">Multi-pass membrane protein</topology>
    </subcellularLocation>
</comment>
<keyword evidence="3" id="KW-0813">Transport</keyword>
<keyword evidence="4 8" id="KW-0812">Transmembrane</keyword>
<dbReference type="PANTHER" id="PTHR48086">
    <property type="entry name" value="SODIUM/PROLINE SYMPORTER-RELATED"/>
    <property type="match status" value="1"/>
</dbReference>
<evidence type="ECO:0000256" key="8">
    <source>
        <dbReference type="SAM" id="Phobius"/>
    </source>
</evidence>
<dbReference type="InterPro" id="IPR001734">
    <property type="entry name" value="Na/solute_symporter"/>
</dbReference>
<gene>
    <name evidence="9" type="ORF">HJG52_07210</name>
</gene>
<feature type="transmembrane region" description="Helical" evidence="8">
    <location>
        <begin position="315"/>
        <end position="336"/>
    </location>
</feature>
<dbReference type="InterPro" id="IPR038377">
    <property type="entry name" value="Na/Glc_symporter_sf"/>
</dbReference>